<keyword evidence="2 5" id="KW-0521">NADP</keyword>
<evidence type="ECO:0000313" key="11">
    <source>
        <dbReference type="EMBL" id="PCC40310.1"/>
    </source>
</evidence>
<comment type="catalytic activity">
    <reaction evidence="5">
        <text>L-proline + NADP(+) = (S)-1-pyrroline-5-carboxylate + NADPH + 2 H(+)</text>
        <dbReference type="Rhea" id="RHEA:14109"/>
        <dbReference type="ChEBI" id="CHEBI:15378"/>
        <dbReference type="ChEBI" id="CHEBI:17388"/>
        <dbReference type="ChEBI" id="CHEBI:57783"/>
        <dbReference type="ChEBI" id="CHEBI:58349"/>
        <dbReference type="ChEBI" id="CHEBI:60039"/>
        <dbReference type="EC" id="1.5.1.2"/>
    </reaction>
</comment>
<feature type="domain" description="Pyrroline-5-carboxylate reductase dimerisation" evidence="10">
    <location>
        <begin position="189"/>
        <end position="293"/>
    </location>
</feature>
<dbReference type="PIRSF" id="PIRSF000193">
    <property type="entry name" value="Pyrrol-5-carb_rd"/>
    <property type="match status" value="1"/>
</dbReference>
<evidence type="ECO:0000259" key="10">
    <source>
        <dbReference type="Pfam" id="PF14748"/>
    </source>
</evidence>
<feature type="binding site" evidence="7">
    <location>
        <begin position="36"/>
        <end position="41"/>
    </location>
    <ligand>
        <name>NADP(+)</name>
        <dbReference type="ChEBI" id="CHEBI:58349"/>
    </ligand>
</feature>
<reference evidence="11 12" key="1">
    <citation type="journal article" date="2017" name="Elife">
        <title>Extensive horizontal gene transfer in cheese-associated bacteria.</title>
        <authorList>
            <person name="Bonham K.S."/>
            <person name="Wolfe B.E."/>
            <person name="Dutton R.J."/>
        </authorList>
    </citation>
    <scope>NUCLEOTIDE SEQUENCE [LARGE SCALE GENOMIC DNA]</scope>
    <source>
        <strain evidence="11 12">341_9</strain>
    </source>
</reference>
<evidence type="ECO:0000256" key="7">
    <source>
        <dbReference type="PIRSR" id="PIRSR000193-1"/>
    </source>
</evidence>
<dbReference type="InterPro" id="IPR028939">
    <property type="entry name" value="P5C_Rdtase_cat_N"/>
</dbReference>
<dbReference type="GeneID" id="95325942"/>
<dbReference type="RefSeq" id="WP_096163341.1">
    <property type="nucleotide sequence ID" value="NZ_BAAAIQ010000026.1"/>
</dbReference>
<dbReference type="Pfam" id="PF14748">
    <property type="entry name" value="P5CR_dimer"/>
    <property type="match status" value="1"/>
</dbReference>
<dbReference type="InterPro" id="IPR029036">
    <property type="entry name" value="P5CR_dimer"/>
</dbReference>
<dbReference type="SUPFAM" id="SSF51735">
    <property type="entry name" value="NAD(P)-binding Rossmann-fold domains"/>
    <property type="match status" value="1"/>
</dbReference>
<comment type="subcellular location">
    <subcellularLocation>
        <location evidence="5">Cytoplasm</location>
    </subcellularLocation>
</comment>
<dbReference type="InterPro" id="IPR036291">
    <property type="entry name" value="NAD(P)-bd_dom_sf"/>
</dbReference>
<evidence type="ECO:0000256" key="8">
    <source>
        <dbReference type="SAM" id="MobiDB-lite"/>
    </source>
</evidence>
<dbReference type="FunFam" id="1.10.3730.10:FF:000001">
    <property type="entry name" value="Pyrroline-5-carboxylate reductase"/>
    <property type="match status" value="1"/>
</dbReference>
<evidence type="ECO:0000256" key="5">
    <source>
        <dbReference type="HAMAP-Rule" id="MF_01925"/>
    </source>
</evidence>
<keyword evidence="5" id="KW-0641">Proline biosynthesis</keyword>
<keyword evidence="12" id="KW-1185">Reference proteome</keyword>
<comment type="similarity">
    <text evidence="1 5">Belongs to the pyrroline-5-carboxylate reductase family.</text>
</comment>
<comment type="function">
    <text evidence="4 5">Catalyzes the reduction of 1-pyrroline-5-carboxylate (PCA) to L-proline.</text>
</comment>
<feature type="region of interest" description="Disordered" evidence="8">
    <location>
        <begin position="1"/>
        <end position="24"/>
    </location>
</feature>
<dbReference type="GO" id="GO:0055129">
    <property type="term" value="P:L-proline biosynthetic process"/>
    <property type="evidence" value="ECO:0007669"/>
    <property type="project" value="UniProtKB-UniRule"/>
</dbReference>
<keyword evidence="3 5" id="KW-0560">Oxidoreductase</keyword>
<comment type="catalytic activity">
    <reaction evidence="5">
        <text>L-proline + NAD(+) = (S)-1-pyrroline-5-carboxylate + NADH + 2 H(+)</text>
        <dbReference type="Rhea" id="RHEA:14105"/>
        <dbReference type="ChEBI" id="CHEBI:15378"/>
        <dbReference type="ChEBI" id="CHEBI:17388"/>
        <dbReference type="ChEBI" id="CHEBI:57540"/>
        <dbReference type="ChEBI" id="CHEBI:57945"/>
        <dbReference type="ChEBI" id="CHEBI:60039"/>
        <dbReference type="EC" id="1.5.1.2"/>
    </reaction>
</comment>
<comment type="caution">
    <text evidence="11">The sequence shown here is derived from an EMBL/GenBank/DDBJ whole genome shotgun (WGS) entry which is preliminary data.</text>
</comment>
<dbReference type="PANTHER" id="PTHR11645:SF0">
    <property type="entry name" value="PYRROLINE-5-CARBOXYLATE REDUCTASE 3"/>
    <property type="match status" value="1"/>
</dbReference>
<dbReference type="UniPathway" id="UPA00098">
    <property type="reaction ID" value="UER00361"/>
</dbReference>
<evidence type="ECO:0000259" key="9">
    <source>
        <dbReference type="Pfam" id="PF03807"/>
    </source>
</evidence>
<dbReference type="Gene3D" id="3.40.50.720">
    <property type="entry name" value="NAD(P)-binding Rossmann-like Domain"/>
    <property type="match status" value="1"/>
</dbReference>
<comment type="pathway">
    <text evidence="5">Amino-acid biosynthesis; L-proline biosynthesis; L-proline from L-glutamate 5-semialdehyde: step 1/1.</text>
</comment>
<name>A0A2A3YLZ7_9MICO</name>
<evidence type="ECO:0000256" key="6">
    <source>
        <dbReference type="NCBIfam" id="TIGR00112"/>
    </source>
</evidence>
<dbReference type="InterPro" id="IPR000304">
    <property type="entry name" value="Pyrroline-COOH_reductase"/>
</dbReference>
<dbReference type="GO" id="GO:0005737">
    <property type="term" value="C:cytoplasm"/>
    <property type="evidence" value="ECO:0007669"/>
    <property type="project" value="UniProtKB-SubCell"/>
</dbReference>
<evidence type="ECO:0000313" key="12">
    <source>
        <dbReference type="Proteomes" id="UP000218598"/>
    </source>
</evidence>
<dbReference type="Proteomes" id="UP000218598">
    <property type="component" value="Unassembled WGS sequence"/>
</dbReference>
<dbReference type="HAMAP" id="MF_01925">
    <property type="entry name" value="P5C_reductase"/>
    <property type="match status" value="1"/>
</dbReference>
<evidence type="ECO:0000256" key="2">
    <source>
        <dbReference type="ARBA" id="ARBA00022857"/>
    </source>
</evidence>
<evidence type="ECO:0000256" key="3">
    <source>
        <dbReference type="ARBA" id="ARBA00023002"/>
    </source>
</evidence>
<protein>
    <recommendedName>
        <fullName evidence="5 6">Pyrroline-5-carboxylate reductase</fullName>
        <shortName evidence="5">P5C reductase</shortName>
        <shortName evidence="5">P5CR</shortName>
        <ecNumber evidence="5 6">1.5.1.2</ecNumber>
    </recommendedName>
    <alternativeName>
        <fullName evidence="5">PCA reductase</fullName>
    </alternativeName>
</protein>
<dbReference type="NCBIfam" id="TIGR00112">
    <property type="entry name" value="proC"/>
    <property type="match status" value="1"/>
</dbReference>
<proteinExistence type="inferred from homology"/>
<keyword evidence="5" id="KW-0028">Amino-acid biosynthesis</keyword>
<dbReference type="Gene3D" id="1.10.3730.10">
    <property type="entry name" value="ProC C-terminal domain-like"/>
    <property type="match status" value="1"/>
</dbReference>
<dbReference type="EC" id="1.5.1.2" evidence="5 6"/>
<gene>
    <name evidence="5 11" type="primary">proC</name>
    <name evidence="11" type="ORF">CIK66_03965</name>
</gene>
<feature type="domain" description="Pyrroline-5-carboxylate reductase catalytic N-terminal" evidence="9">
    <location>
        <begin position="32"/>
        <end position="126"/>
    </location>
</feature>
<dbReference type="InterPro" id="IPR008927">
    <property type="entry name" value="6-PGluconate_DH-like_C_sf"/>
</dbReference>
<dbReference type="GO" id="GO:0004735">
    <property type="term" value="F:pyrroline-5-carboxylate reductase activity"/>
    <property type="evidence" value="ECO:0007669"/>
    <property type="project" value="UniProtKB-UniRule"/>
</dbReference>
<sequence>MTDSTSQSTASASTPTSDRDGAASRTDLSAVRVALIGAGNMGGPVARTFLAAGVRPENLRITNSTAASSERAAQELGARAAASRSEALEDADVVVLGVKPYQLLDLASAIRDEVPAGAVVISLAAGITLAQIEGALPKGRSVERAMPNTPISVGEGAVGMMRGGSVTDEQHRLVHDLFARAGVAVDITEEQVHAFIGAAGSLSAFVFALIEAMTDEAVRLGLKRDLADSLVQQTVRGAATMLLESGMHAAVAKNGVSSPGGTTVQGLAALEREGVRSGVAAAMAAAAQTSREMTQG</sequence>
<feature type="compositionally biased region" description="Low complexity" evidence="8">
    <location>
        <begin position="1"/>
        <end position="16"/>
    </location>
</feature>
<keyword evidence="5" id="KW-0963">Cytoplasm</keyword>
<dbReference type="SUPFAM" id="SSF48179">
    <property type="entry name" value="6-phosphogluconate dehydrogenase C-terminal domain-like"/>
    <property type="match status" value="1"/>
</dbReference>
<dbReference type="EMBL" id="NRGR01000007">
    <property type="protein sequence ID" value="PCC40310.1"/>
    <property type="molecule type" value="Genomic_DNA"/>
</dbReference>
<dbReference type="Pfam" id="PF03807">
    <property type="entry name" value="F420_oxidored"/>
    <property type="match status" value="1"/>
</dbReference>
<dbReference type="OrthoDB" id="9805754at2"/>
<organism evidence="11 12">
    <name type="scientific">Brachybacterium alimentarium</name>
    <dbReference type="NCBI Taxonomy" id="47845"/>
    <lineage>
        <taxon>Bacteria</taxon>
        <taxon>Bacillati</taxon>
        <taxon>Actinomycetota</taxon>
        <taxon>Actinomycetes</taxon>
        <taxon>Micrococcales</taxon>
        <taxon>Dermabacteraceae</taxon>
        <taxon>Brachybacterium</taxon>
    </lineage>
</organism>
<evidence type="ECO:0000256" key="4">
    <source>
        <dbReference type="ARBA" id="ARBA00058118"/>
    </source>
</evidence>
<evidence type="ECO:0000256" key="1">
    <source>
        <dbReference type="ARBA" id="ARBA00005525"/>
    </source>
</evidence>
<accession>A0A2A3YLZ7</accession>
<dbReference type="AlphaFoldDB" id="A0A2A3YLZ7"/>
<dbReference type="PANTHER" id="PTHR11645">
    <property type="entry name" value="PYRROLINE-5-CARBOXYLATE REDUCTASE"/>
    <property type="match status" value="1"/>
</dbReference>